<accession>A0AAX6FFU3</accession>
<protein>
    <submittedName>
        <fullName evidence="3">Dormancy-associated protein-like protein 3</fullName>
    </submittedName>
</protein>
<comment type="caution">
    <text evidence="3">The sequence shown here is derived from an EMBL/GenBank/DDBJ whole genome shotgun (WGS) entry which is preliminary data.</text>
</comment>
<evidence type="ECO:0000313" key="3">
    <source>
        <dbReference type="EMBL" id="KAJ6815058.1"/>
    </source>
</evidence>
<evidence type="ECO:0000313" key="4">
    <source>
        <dbReference type="Proteomes" id="UP001140949"/>
    </source>
</evidence>
<gene>
    <name evidence="3" type="ORF">M6B38_134680</name>
</gene>
<dbReference type="Proteomes" id="UP001140949">
    <property type="component" value="Unassembled WGS sequence"/>
</dbReference>
<reference evidence="3" key="2">
    <citation type="submission" date="2023-04" db="EMBL/GenBank/DDBJ databases">
        <authorList>
            <person name="Bruccoleri R.E."/>
            <person name="Oakeley E.J."/>
            <person name="Faust A.-M."/>
            <person name="Dessus-Babus S."/>
            <person name="Altorfer M."/>
            <person name="Burckhardt D."/>
            <person name="Oertli M."/>
            <person name="Naumann U."/>
            <person name="Petersen F."/>
            <person name="Wong J."/>
        </authorList>
    </citation>
    <scope>NUCLEOTIDE SEQUENCE</scope>
    <source>
        <strain evidence="3">GSM-AAB239-AS_SAM_17_03QT</strain>
        <tissue evidence="3">Leaf</tissue>
    </source>
</reference>
<feature type="region of interest" description="Disordered" evidence="2">
    <location>
        <begin position="1"/>
        <end position="24"/>
    </location>
</feature>
<dbReference type="Pfam" id="PF05564">
    <property type="entry name" value="Auxin_repressed"/>
    <property type="match status" value="1"/>
</dbReference>
<feature type="region of interest" description="Disordered" evidence="2">
    <location>
        <begin position="81"/>
        <end position="152"/>
    </location>
</feature>
<evidence type="ECO:0000256" key="2">
    <source>
        <dbReference type="SAM" id="MobiDB-lite"/>
    </source>
</evidence>
<dbReference type="PANTHER" id="PTHR33565">
    <property type="entry name" value="DORMANCY-ASSOCIATED PROTEIN 1"/>
    <property type="match status" value="1"/>
</dbReference>
<dbReference type="AlphaFoldDB" id="A0AAX6FFU3"/>
<organism evidence="3 4">
    <name type="scientific">Iris pallida</name>
    <name type="common">Sweet iris</name>
    <dbReference type="NCBI Taxonomy" id="29817"/>
    <lineage>
        <taxon>Eukaryota</taxon>
        <taxon>Viridiplantae</taxon>
        <taxon>Streptophyta</taxon>
        <taxon>Embryophyta</taxon>
        <taxon>Tracheophyta</taxon>
        <taxon>Spermatophyta</taxon>
        <taxon>Magnoliopsida</taxon>
        <taxon>Liliopsida</taxon>
        <taxon>Asparagales</taxon>
        <taxon>Iridaceae</taxon>
        <taxon>Iridoideae</taxon>
        <taxon>Irideae</taxon>
        <taxon>Iris</taxon>
    </lineage>
</organism>
<sequence length="152" mass="16212">MGLLDQLWDDTVAGPLPESGLGKLRKHPTFSFRSNSGKGECREAYFARTRTRTRTRDLNVLCAEAKGSTAVAVEEEPRVTRSIMIKRPAGSPTGNSTPPISPAGSTPPVSPFSGGGGGKEWNRFRRKSLSDAYQRPAGIADAGPGSPPPYEV</sequence>
<name>A0AAX6FFU3_IRIPA</name>
<keyword evidence="4" id="KW-1185">Reference proteome</keyword>
<dbReference type="EMBL" id="JANAVB010029220">
    <property type="protein sequence ID" value="KAJ6815058.1"/>
    <property type="molecule type" value="Genomic_DNA"/>
</dbReference>
<dbReference type="PANTHER" id="PTHR33565:SF1">
    <property type="entry name" value="DORMANCY-ASSOCIATED PROTEIN HOMOLOG 3"/>
    <property type="match status" value="1"/>
</dbReference>
<dbReference type="InterPro" id="IPR008406">
    <property type="entry name" value="DRM/ARP"/>
</dbReference>
<reference evidence="3" key="1">
    <citation type="journal article" date="2023" name="GigaByte">
        <title>Genome assembly of the bearded iris, Iris pallida Lam.</title>
        <authorList>
            <person name="Bruccoleri R.E."/>
            <person name="Oakeley E.J."/>
            <person name="Faust A.M.E."/>
            <person name="Altorfer M."/>
            <person name="Dessus-Babus S."/>
            <person name="Burckhardt D."/>
            <person name="Oertli M."/>
            <person name="Naumann U."/>
            <person name="Petersen F."/>
            <person name="Wong J."/>
        </authorList>
    </citation>
    <scope>NUCLEOTIDE SEQUENCE</scope>
    <source>
        <strain evidence="3">GSM-AAB239-AS_SAM_17_03QT</strain>
    </source>
</reference>
<comment type="similarity">
    <text evidence="1">Belongs to the DRM1/ARP family.</text>
</comment>
<evidence type="ECO:0000256" key="1">
    <source>
        <dbReference type="ARBA" id="ARBA00010502"/>
    </source>
</evidence>
<proteinExistence type="inferred from homology"/>